<dbReference type="InterPro" id="IPR025990">
    <property type="entry name" value="zinc_ribbon_bacterial"/>
</dbReference>
<dbReference type="Proteomes" id="UP000182769">
    <property type="component" value="Unassembled WGS sequence"/>
</dbReference>
<gene>
    <name evidence="1" type="ORF">Ga0061065_1137</name>
</gene>
<dbReference type="Pfam" id="PF14255">
    <property type="entry name" value="Zn_ribbon_21"/>
    <property type="match status" value="1"/>
</dbReference>
<name>A0A0K6IRR4_9GAMM</name>
<accession>A0A0K6IRR4</accession>
<proteinExistence type="predicted"/>
<dbReference type="AlphaFoldDB" id="A0A0K6IRR4"/>
<dbReference type="STRING" id="1137284.GCA_001418205_03189"/>
<reference evidence="2" key="1">
    <citation type="submission" date="2015-08" db="EMBL/GenBank/DDBJ databases">
        <authorList>
            <person name="Varghese N."/>
        </authorList>
    </citation>
    <scope>NUCLEOTIDE SEQUENCE [LARGE SCALE GENOMIC DNA]</scope>
    <source>
        <strain evidence="2">JCM 18476</strain>
    </source>
</reference>
<keyword evidence="2" id="KW-1185">Reference proteome</keyword>
<evidence type="ECO:0000313" key="2">
    <source>
        <dbReference type="Proteomes" id="UP000182769"/>
    </source>
</evidence>
<evidence type="ECO:0000313" key="1">
    <source>
        <dbReference type="EMBL" id="CUB05791.1"/>
    </source>
</evidence>
<protein>
    <submittedName>
        <fullName evidence="1">Cysteine-rich CPXCG</fullName>
    </submittedName>
</protein>
<organism evidence="1 2">
    <name type="scientific">Marinomonas fungiae</name>
    <dbReference type="NCBI Taxonomy" id="1137284"/>
    <lineage>
        <taxon>Bacteria</taxon>
        <taxon>Pseudomonadati</taxon>
        <taxon>Pseudomonadota</taxon>
        <taxon>Gammaproteobacteria</taxon>
        <taxon>Oceanospirillales</taxon>
        <taxon>Oceanospirillaceae</taxon>
        <taxon>Marinomonas</taxon>
    </lineage>
</organism>
<sequence>MLGSNGGTVMNSVLTNELIGCPYCGETIEVLVEASDESYEYIEDCQVCCRPIVFSVDVSISGEQTLSVYSENESF</sequence>
<dbReference type="EMBL" id="CYHG01000013">
    <property type="protein sequence ID" value="CUB05791.1"/>
    <property type="molecule type" value="Genomic_DNA"/>
</dbReference>